<dbReference type="InterPro" id="IPR051557">
    <property type="entry name" value="NipSnap_domain"/>
</dbReference>
<dbReference type="PANTHER" id="PTHR21017">
    <property type="entry name" value="NIPSNAP-RELATED"/>
    <property type="match status" value="1"/>
</dbReference>
<feature type="domain" description="NIPSNAP" evidence="1">
    <location>
        <begin position="4"/>
        <end position="104"/>
    </location>
</feature>
<evidence type="ECO:0000313" key="2">
    <source>
        <dbReference type="EMBL" id="MBW3095966.1"/>
    </source>
</evidence>
<dbReference type="RefSeq" id="WP_219157745.1">
    <property type="nucleotide sequence ID" value="NZ_JAHWQX010000001.1"/>
</dbReference>
<accession>A0ABS6WJ58</accession>
<comment type="caution">
    <text evidence="2">The sequence shown here is derived from an EMBL/GenBank/DDBJ whole genome shotgun (WGS) entry which is preliminary data.</text>
</comment>
<reference evidence="2" key="1">
    <citation type="submission" date="2021-07" db="EMBL/GenBank/DDBJ databases">
        <title>Pseudohoeflea marina sp. nov. a polyhydroxyalcanoate-producing bacterium.</title>
        <authorList>
            <person name="Zheng W."/>
            <person name="Yu S."/>
            <person name="Huang Y."/>
        </authorList>
    </citation>
    <scope>NUCLEOTIDE SEQUENCE</scope>
    <source>
        <strain evidence="2">DP4N28-3</strain>
    </source>
</reference>
<sequence>MIIEHRTYTFRPGTVDGWMEKYRSQGLPVQKRHLNRFVGLWQSEIGRLHTTILVWAYDSLADREARRAAMYADPAWKEFIASVWALDAITSQDVMIMAPADFSPTPKIIPPTTREEQLK</sequence>
<dbReference type="PANTHER" id="PTHR21017:SF17">
    <property type="entry name" value="PROTEIN NIPSNAP"/>
    <property type="match status" value="1"/>
</dbReference>
<evidence type="ECO:0000259" key="1">
    <source>
        <dbReference type="Pfam" id="PF07978"/>
    </source>
</evidence>
<name>A0ABS6WJ58_9HYPH</name>
<evidence type="ECO:0000313" key="3">
    <source>
        <dbReference type="Proteomes" id="UP001430804"/>
    </source>
</evidence>
<keyword evidence="3" id="KW-1185">Reference proteome</keyword>
<gene>
    <name evidence="2" type="ORF">KY465_01595</name>
</gene>
<dbReference type="Proteomes" id="UP001430804">
    <property type="component" value="Unassembled WGS sequence"/>
</dbReference>
<dbReference type="EMBL" id="JAHWQX010000001">
    <property type="protein sequence ID" value="MBW3095966.1"/>
    <property type="molecule type" value="Genomic_DNA"/>
</dbReference>
<organism evidence="2 3">
    <name type="scientific">Pseudohoeflea coraliihabitans</name>
    <dbReference type="NCBI Taxonomy" id="2860393"/>
    <lineage>
        <taxon>Bacteria</taxon>
        <taxon>Pseudomonadati</taxon>
        <taxon>Pseudomonadota</taxon>
        <taxon>Alphaproteobacteria</taxon>
        <taxon>Hyphomicrobiales</taxon>
        <taxon>Rhizobiaceae</taxon>
        <taxon>Pseudohoeflea</taxon>
    </lineage>
</organism>
<protein>
    <submittedName>
        <fullName evidence="2">NIPSNAP family protein</fullName>
    </submittedName>
</protein>
<proteinExistence type="predicted"/>
<dbReference type="Pfam" id="PF07978">
    <property type="entry name" value="NIPSNAP"/>
    <property type="match status" value="1"/>
</dbReference>
<dbReference type="InterPro" id="IPR012577">
    <property type="entry name" value="NIPSNAP"/>
</dbReference>